<feature type="compositionally biased region" description="Basic residues" evidence="1">
    <location>
        <begin position="135"/>
        <end position="151"/>
    </location>
</feature>
<feature type="region of interest" description="Disordered" evidence="1">
    <location>
        <begin position="614"/>
        <end position="657"/>
    </location>
</feature>
<dbReference type="Proteomes" id="UP000215902">
    <property type="component" value="Unassembled WGS sequence"/>
</dbReference>
<feature type="compositionally biased region" description="Pro residues" evidence="1">
    <location>
        <begin position="302"/>
        <end position="312"/>
    </location>
</feature>
<keyword evidence="3" id="KW-1185">Reference proteome</keyword>
<feature type="region of interest" description="Disordered" evidence="1">
    <location>
        <begin position="444"/>
        <end position="561"/>
    </location>
</feature>
<protein>
    <submittedName>
        <fullName evidence="2">Uncharacterized protein</fullName>
    </submittedName>
</protein>
<feature type="compositionally biased region" description="Basic residues" evidence="1">
    <location>
        <begin position="94"/>
        <end position="103"/>
    </location>
</feature>
<proteinExistence type="predicted"/>
<feature type="compositionally biased region" description="Polar residues" evidence="1">
    <location>
        <begin position="255"/>
        <end position="273"/>
    </location>
</feature>
<feature type="compositionally biased region" description="Low complexity" evidence="1">
    <location>
        <begin position="333"/>
        <end position="365"/>
    </location>
</feature>
<evidence type="ECO:0000313" key="2">
    <source>
        <dbReference type="EMBL" id="PAA72878.1"/>
    </source>
</evidence>
<feature type="compositionally biased region" description="Pro residues" evidence="1">
    <location>
        <begin position="281"/>
        <end position="291"/>
    </location>
</feature>
<name>A0A267FGI1_9PLAT</name>
<feature type="region of interest" description="Disordered" evidence="1">
    <location>
        <begin position="246"/>
        <end position="395"/>
    </location>
</feature>
<organism evidence="2 3">
    <name type="scientific">Macrostomum lignano</name>
    <dbReference type="NCBI Taxonomy" id="282301"/>
    <lineage>
        <taxon>Eukaryota</taxon>
        <taxon>Metazoa</taxon>
        <taxon>Spiralia</taxon>
        <taxon>Lophotrochozoa</taxon>
        <taxon>Platyhelminthes</taxon>
        <taxon>Rhabditophora</taxon>
        <taxon>Macrostomorpha</taxon>
        <taxon>Macrostomida</taxon>
        <taxon>Macrostomidae</taxon>
        <taxon>Macrostomum</taxon>
    </lineage>
</organism>
<feature type="compositionally biased region" description="Low complexity" evidence="1">
    <location>
        <begin position="509"/>
        <end position="537"/>
    </location>
</feature>
<feature type="compositionally biased region" description="Basic residues" evidence="1">
    <location>
        <begin position="69"/>
        <end position="86"/>
    </location>
</feature>
<feature type="compositionally biased region" description="Basic and acidic residues" evidence="1">
    <location>
        <begin position="450"/>
        <end position="466"/>
    </location>
</feature>
<gene>
    <name evidence="2" type="ORF">BOX15_Mlig030387g1</name>
</gene>
<feature type="non-terminal residue" evidence="2">
    <location>
        <position position="1"/>
    </location>
</feature>
<feature type="region of interest" description="Disordered" evidence="1">
    <location>
        <begin position="135"/>
        <end position="158"/>
    </location>
</feature>
<comment type="caution">
    <text evidence="2">The sequence shown here is derived from an EMBL/GenBank/DDBJ whole genome shotgun (WGS) entry which is preliminary data.</text>
</comment>
<accession>A0A267FGI1</accession>
<dbReference type="EMBL" id="NIVC01001054">
    <property type="protein sequence ID" value="PAA72878.1"/>
    <property type="molecule type" value="Genomic_DNA"/>
</dbReference>
<reference evidence="2 3" key="1">
    <citation type="submission" date="2017-06" db="EMBL/GenBank/DDBJ databases">
        <title>A platform for efficient transgenesis in Macrostomum lignano, a flatworm model organism for stem cell research.</title>
        <authorList>
            <person name="Berezikov E."/>
        </authorList>
    </citation>
    <scope>NUCLEOTIDE SEQUENCE [LARGE SCALE GENOMIC DNA]</scope>
    <source>
        <strain evidence="2">DV1</strain>
        <tissue evidence="2">Whole organism</tissue>
    </source>
</reference>
<dbReference type="AlphaFoldDB" id="A0A267FGI1"/>
<sequence>ECVLLVLVMNVNAFVRFILQAKRLRRQMPYLRRKRGLWRLFACTEAANEFSDDEDGLAVSTEFSDTNTGRRRKHQRGKTVSHRHHGRLDSRTTHSSHLKRRSSKTKEDDSFESDYATCDEDDADRNKARRQSLRLRPHHHHHHHHRGHRTCRCPSGGDAASQAACTSGACRSRVSKRLMVAMLEDGATGQLSGCGACHRGKMRVRTTRDEVSIRRIFHQLSATMDANYPSESPLEIPRSSALRTAHRGQAGNLASPRTSRTMTLPASPQQQPLARTRQLPASPPEPPPRPSQEPQAATPTASEPPMPPPRTPVLPAVEPRPQAPQPSEWVRVSVQSSTVQQQEQHLQQKQQQQSDSEQKSQQQSPTPQPIGLANKSQQSQEDKKTAIRGSGRRGYRLFRRVFSASDNYYAAPFPPMETIKLTSDEDQWEDLEILVTGHNGVKAIAPKTADSAKPDNRNQPDADKSRQAASLIPRPLQPSHAVEGGGGGGGGGGHPSAAGDVEQLPQAIQKQQSLKPIQQQRQQQQQQINQCNQLQSPTKANYDKFAGQGGASRAQKISQDTSVRQFGFSRQQHQQLLQQQQQQRRANPLMSPNRLLHRLGPPCSDAVCGRQRAILLPPAPPPPPLSPFGASPKPRREQPAAREFGAGARYSSRYGKL</sequence>
<feature type="region of interest" description="Disordered" evidence="1">
    <location>
        <begin position="61"/>
        <end position="110"/>
    </location>
</feature>
<evidence type="ECO:0000313" key="3">
    <source>
        <dbReference type="Proteomes" id="UP000215902"/>
    </source>
</evidence>
<feature type="compositionally biased region" description="Gly residues" evidence="1">
    <location>
        <begin position="483"/>
        <end position="494"/>
    </location>
</feature>
<feature type="compositionally biased region" description="Pro residues" evidence="1">
    <location>
        <begin position="617"/>
        <end position="626"/>
    </location>
</feature>
<feature type="compositionally biased region" description="Low complexity" evidence="1">
    <location>
        <begin position="292"/>
        <end position="301"/>
    </location>
</feature>
<evidence type="ECO:0000256" key="1">
    <source>
        <dbReference type="SAM" id="MobiDB-lite"/>
    </source>
</evidence>